<keyword evidence="5" id="KW-0418">Kinase</keyword>
<dbReference type="InterPro" id="IPR046342">
    <property type="entry name" value="CBS_dom_sf"/>
</dbReference>
<dbReference type="PANTHER" id="PTHR48108:SF31">
    <property type="entry name" value="CBS DOMAIN AND CYCLIC NUCLEOTIDE-REGULATED NUCLEOTIDYLTRANSFERASE"/>
    <property type="match status" value="1"/>
</dbReference>
<dbReference type="EMBL" id="CP009245">
    <property type="protein sequence ID" value="APT84623.1"/>
    <property type="molecule type" value="Genomic_DNA"/>
</dbReference>
<feature type="domain" description="Cyclic nucleotide-binding" evidence="3">
    <location>
        <begin position="17"/>
        <end position="115"/>
    </location>
</feature>
<accession>A0A1L7CFS0</accession>
<dbReference type="CDD" id="cd05401">
    <property type="entry name" value="NT_GlnE_GlnD_like"/>
    <property type="match status" value="1"/>
</dbReference>
<name>A0A1L7CFS0_9CORY</name>
<dbReference type="InterPro" id="IPR005105">
    <property type="entry name" value="GlnD_Uridyltrans_N"/>
</dbReference>
<dbReference type="GO" id="GO:0016301">
    <property type="term" value="F:kinase activity"/>
    <property type="evidence" value="ECO:0007669"/>
    <property type="project" value="UniProtKB-KW"/>
</dbReference>
<evidence type="ECO:0000313" key="6">
    <source>
        <dbReference type="Proteomes" id="UP000185478"/>
    </source>
</evidence>
<dbReference type="SUPFAM" id="SSF81301">
    <property type="entry name" value="Nucleotidyltransferase"/>
    <property type="match status" value="1"/>
</dbReference>
<dbReference type="Pfam" id="PF00571">
    <property type="entry name" value="CBS"/>
    <property type="match status" value="2"/>
</dbReference>
<dbReference type="InterPro" id="IPR000595">
    <property type="entry name" value="cNMP-bd_dom"/>
</dbReference>
<sequence length="618" mass="68027">MNVEIEEVRDFLAGIEPFSHLPNEHLDDIATSVELTYARRGTTIIARESSGNDLYVIRSGAVDIVDDEGVLLDRRDAGRCFGYSTIKGENLSRYDMIAVEDSLLMAVPREKIQDLSEQFDDFVRFFSSQSARIRAAADHLRQESSNDVLRTRLGEFMISEPATCTPEMTIQHAAQVMREKTVSSLLVVDGEKFLGILTDRDMRNRVVADNMDVTQPVTAIMTPDPRTATSDTLAFEAMLIMAELGIHHLPVVDNGALAGIIASADIMRLLRHDPIYVTADLSRRSTPEELKDVYSSAGDVAVRFIDRGASAEDITGLLTVSADALARRLLTLGEQRLGPPPVPYAFVVLGSQGRRGMGLASDQDNALILDNSYDEAAHGDYFEKLSTFVCDGLHDAGQVLCPGDMMAKNPQWRMTEHTWQTTFNHWITAPEPEALLAAQVFFDMRAIAGELDLGANVHAHAVSQAKNAPRFHAHLAALAARREPPLGFFRGLVVERSGDYAHTLNVKKGGTAAIVQMARLFSLAVGAEVLPTRDRLLAAAGNGPVSERGGQDLVDAFDFLTTISLRHQAQQLRTGHDPDYNIDPKALNKMDREHLRDAFQIIKSMQNALATKFPIRTI</sequence>
<dbReference type="AlphaFoldDB" id="A0A1L7CFS0"/>
<evidence type="ECO:0000259" key="4">
    <source>
        <dbReference type="PROSITE" id="PS51371"/>
    </source>
</evidence>
<evidence type="ECO:0000313" key="5">
    <source>
        <dbReference type="EMBL" id="APT84623.1"/>
    </source>
</evidence>
<dbReference type="GO" id="GO:0008773">
    <property type="term" value="F:[protein-PII] uridylyltransferase activity"/>
    <property type="evidence" value="ECO:0007669"/>
    <property type="project" value="InterPro"/>
</dbReference>
<dbReference type="SMART" id="SM00116">
    <property type="entry name" value="CBS"/>
    <property type="match status" value="2"/>
</dbReference>
<dbReference type="Pfam" id="PF00027">
    <property type="entry name" value="cNMP_binding"/>
    <property type="match status" value="1"/>
</dbReference>
<dbReference type="Gene3D" id="3.10.580.10">
    <property type="entry name" value="CBS-domain"/>
    <property type="match status" value="1"/>
</dbReference>
<protein>
    <submittedName>
        <fullName evidence="5">Histidine kinase</fullName>
    </submittedName>
</protein>
<feature type="domain" description="CBS" evidence="4">
    <location>
        <begin position="157"/>
        <end position="213"/>
    </location>
</feature>
<dbReference type="RefSeq" id="WP_075725909.1">
    <property type="nucleotide sequence ID" value="NZ_CP009245.1"/>
</dbReference>
<keyword evidence="5" id="KW-0808">Transferase</keyword>
<dbReference type="InterPro" id="IPR014710">
    <property type="entry name" value="RmlC-like_jellyroll"/>
</dbReference>
<dbReference type="PROSITE" id="PS51371">
    <property type="entry name" value="CBS"/>
    <property type="match status" value="2"/>
</dbReference>
<gene>
    <name evidence="5" type="ORF">CAQU_05560</name>
</gene>
<dbReference type="SMART" id="SM00100">
    <property type="entry name" value="cNMP"/>
    <property type="match status" value="1"/>
</dbReference>
<dbReference type="InterPro" id="IPR018821">
    <property type="entry name" value="DUF294_put_nucleoTrafse_sb-bd"/>
</dbReference>
<dbReference type="CDD" id="cd04587">
    <property type="entry name" value="CBS_pair_CAP-ED_NT_Pol-beta-like_DUF294_assoc"/>
    <property type="match status" value="1"/>
</dbReference>
<dbReference type="KEGG" id="caqu:CAQU_05560"/>
<keyword evidence="1" id="KW-0677">Repeat</keyword>
<dbReference type="SUPFAM" id="SSF51206">
    <property type="entry name" value="cAMP-binding domain-like"/>
    <property type="match status" value="1"/>
</dbReference>
<keyword evidence="6" id="KW-1185">Reference proteome</keyword>
<evidence type="ECO:0000256" key="2">
    <source>
        <dbReference type="PROSITE-ProRule" id="PRU00703"/>
    </source>
</evidence>
<dbReference type="Gene3D" id="2.60.120.10">
    <property type="entry name" value="Jelly Rolls"/>
    <property type="match status" value="1"/>
</dbReference>
<dbReference type="PROSITE" id="PS50042">
    <property type="entry name" value="CNMP_BINDING_3"/>
    <property type="match status" value="1"/>
</dbReference>
<dbReference type="Proteomes" id="UP000185478">
    <property type="component" value="Chromosome"/>
</dbReference>
<evidence type="ECO:0000256" key="1">
    <source>
        <dbReference type="ARBA" id="ARBA00022737"/>
    </source>
</evidence>
<dbReference type="CDD" id="cd00038">
    <property type="entry name" value="CAP_ED"/>
    <property type="match status" value="1"/>
</dbReference>
<feature type="domain" description="CBS" evidence="4">
    <location>
        <begin position="221"/>
        <end position="277"/>
    </location>
</feature>
<reference evidence="5 6" key="1">
    <citation type="submission" date="2014-08" db="EMBL/GenBank/DDBJ databases">
        <title>Complete genome sequence of Corynebacterium aquilae S-613T(T) (=DSM 44791(T)), isolated from the choana of a healthy golden eagle.</title>
        <authorList>
            <person name="Ruckert C."/>
            <person name="Albersmeier A."/>
            <person name="Winkler A."/>
            <person name="Kalinowski J."/>
        </authorList>
    </citation>
    <scope>NUCLEOTIDE SEQUENCE [LARGE SCALE GENOMIC DNA]</scope>
    <source>
        <strain evidence="5 6">S-613</strain>
    </source>
</reference>
<dbReference type="Pfam" id="PF10335">
    <property type="entry name" value="DUF294_C"/>
    <property type="match status" value="1"/>
</dbReference>
<dbReference type="InterPro" id="IPR043519">
    <property type="entry name" value="NT_sf"/>
</dbReference>
<evidence type="ECO:0000259" key="3">
    <source>
        <dbReference type="PROSITE" id="PS50042"/>
    </source>
</evidence>
<dbReference type="InterPro" id="IPR000644">
    <property type="entry name" value="CBS_dom"/>
</dbReference>
<proteinExistence type="predicted"/>
<dbReference type="PANTHER" id="PTHR48108">
    <property type="entry name" value="CBS DOMAIN-CONTAINING PROTEIN CBSX2, CHLOROPLASTIC"/>
    <property type="match status" value="1"/>
</dbReference>
<organism evidence="5 6">
    <name type="scientific">Corynebacterium aquilae DSM 44791</name>
    <dbReference type="NCBI Taxonomy" id="1431546"/>
    <lineage>
        <taxon>Bacteria</taxon>
        <taxon>Bacillati</taxon>
        <taxon>Actinomycetota</taxon>
        <taxon>Actinomycetes</taxon>
        <taxon>Mycobacteriales</taxon>
        <taxon>Corynebacteriaceae</taxon>
        <taxon>Corynebacterium</taxon>
    </lineage>
</organism>
<dbReference type="InterPro" id="IPR018490">
    <property type="entry name" value="cNMP-bd_dom_sf"/>
</dbReference>
<dbReference type="OrthoDB" id="9789996at2"/>
<dbReference type="SUPFAM" id="SSF54631">
    <property type="entry name" value="CBS-domain pair"/>
    <property type="match status" value="1"/>
</dbReference>
<dbReference type="InterPro" id="IPR051462">
    <property type="entry name" value="CBS_domain-containing"/>
</dbReference>
<keyword evidence="2" id="KW-0129">CBS domain</keyword>
<dbReference type="Pfam" id="PF03445">
    <property type="entry name" value="DUF294"/>
    <property type="match status" value="1"/>
</dbReference>
<dbReference type="STRING" id="1431546.CAQU_05560"/>